<dbReference type="EMBL" id="CP157804">
    <property type="protein sequence ID" value="XBQ23881.1"/>
    <property type="molecule type" value="Genomic_DNA"/>
</dbReference>
<dbReference type="CDD" id="cd06533">
    <property type="entry name" value="Glyco_transf_WecG_TagA"/>
    <property type="match status" value="1"/>
</dbReference>
<dbReference type="KEGG" id="fld:ABNE31_02935"/>
<reference evidence="3" key="1">
    <citation type="submission" date="2024-05" db="EMBL/GenBank/DDBJ databases">
        <title>Draft Genome Sequences of Flagellimonas sp. MMG031 and Marinobacter sp. MMG032 Isolated from the dinoflagellate Symbiodinium pilosum.</title>
        <authorList>
            <person name="Shikuma N.J."/>
            <person name="Farrell M.V."/>
        </authorList>
    </citation>
    <scope>NUCLEOTIDE SEQUENCE</scope>
    <source>
        <strain evidence="3">MMG031</strain>
    </source>
</reference>
<keyword evidence="1" id="KW-0328">Glycosyltransferase</keyword>
<name>A0AAU7N0A7_9FLAO</name>
<organism evidence="3">
    <name type="scientific">Flagellimonas sp. MMG031</name>
    <dbReference type="NCBI Taxonomy" id="3158549"/>
    <lineage>
        <taxon>Bacteria</taxon>
        <taxon>Pseudomonadati</taxon>
        <taxon>Bacteroidota</taxon>
        <taxon>Flavobacteriia</taxon>
        <taxon>Flavobacteriales</taxon>
        <taxon>Flavobacteriaceae</taxon>
        <taxon>Flagellimonas</taxon>
    </lineage>
</organism>
<dbReference type="Pfam" id="PF03808">
    <property type="entry name" value="Glyco_tran_WecG"/>
    <property type="match status" value="1"/>
</dbReference>
<dbReference type="NCBIfam" id="TIGR00696">
    <property type="entry name" value="wecG_tagA_cpsF"/>
    <property type="match status" value="1"/>
</dbReference>
<dbReference type="RefSeq" id="WP_349352316.1">
    <property type="nucleotide sequence ID" value="NZ_CP157804.1"/>
</dbReference>
<keyword evidence="2" id="KW-0808">Transferase</keyword>
<dbReference type="PANTHER" id="PTHR34136:SF1">
    <property type="entry name" value="UDP-N-ACETYL-D-MANNOSAMINURONIC ACID TRANSFERASE"/>
    <property type="match status" value="1"/>
</dbReference>
<evidence type="ECO:0000313" key="3">
    <source>
        <dbReference type="EMBL" id="XBQ23881.1"/>
    </source>
</evidence>
<dbReference type="PANTHER" id="PTHR34136">
    <property type="match status" value="1"/>
</dbReference>
<proteinExistence type="predicted"/>
<dbReference type="AlphaFoldDB" id="A0AAU7N0A7"/>
<evidence type="ECO:0000256" key="1">
    <source>
        <dbReference type="ARBA" id="ARBA00022676"/>
    </source>
</evidence>
<accession>A0AAU7N0A7</accession>
<gene>
    <name evidence="3" type="ORF">ABNE31_02935</name>
</gene>
<protein>
    <submittedName>
        <fullName evidence="3">WecB/TagA/CpsF family glycosyltransferase</fullName>
    </submittedName>
</protein>
<sequence>MDSIKLGKKNIYPFKSKLEFLEFIQHKKAILIALNAEKLVRRDTVLDDIINNNIGYADGIGAVLALRRKGIRAIKIAGAEFWLDIIGRYENSKSFYFIGSTSEVIEKTIGKLQKDYPNIDIVGFRNGYFEKGEKEKLTFDLKTKKPDVVFVAQGSPRQEILMSELMKEYPALYMGLGGSFDVYAGMKKRAPNIYQKLGLEWFYRLVKEPTRISRQSSLFTFLIKIIFGRV</sequence>
<dbReference type="GO" id="GO:0016758">
    <property type="term" value="F:hexosyltransferase activity"/>
    <property type="evidence" value="ECO:0007669"/>
    <property type="project" value="TreeGrafter"/>
</dbReference>
<evidence type="ECO:0000256" key="2">
    <source>
        <dbReference type="ARBA" id="ARBA00022679"/>
    </source>
</evidence>
<dbReference type="InterPro" id="IPR004629">
    <property type="entry name" value="WecG_TagA_CpsF"/>
</dbReference>